<name>X1BF35_9ZZZZ</name>
<protein>
    <submittedName>
        <fullName evidence="1">Uncharacterized protein</fullName>
    </submittedName>
</protein>
<sequence>MPYQLISLLVGAEEPEEKRRPANAEEGNRREICEFLRSRGVKRALVDNEQYYFCENIDGDETRRD</sequence>
<dbReference type="AlphaFoldDB" id="X1BF35"/>
<reference evidence="1" key="1">
    <citation type="journal article" date="2014" name="Front. Microbiol.">
        <title>High frequency of phylogenetically diverse reductive dehalogenase-homologous genes in deep subseafloor sedimentary metagenomes.</title>
        <authorList>
            <person name="Kawai M."/>
            <person name="Futagami T."/>
            <person name="Toyoda A."/>
            <person name="Takaki Y."/>
            <person name="Nishi S."/>
            <person name="Hori S."/>
            <person name="Arai W."/>
            <person name="Tsubouchi T."/>
            <person name="Morono Y."/>
            <person name="Uchiyama I."/>
            <person name="Ito T."/>
            <person name="Fujiyama A."/>
            <person name="Inagaki F."/>
            <person name="Takami H."/>
        </authorList>
    </citation>
    <scope>NUCLEOTIDE SEQUENCE</scope>
    <source>
        <strain evidence="1">Expedition CK06-06</strain>
    </source>
</reference>
<proteinExistence type="predicted"/>
<accession>X1BF35</accession>
<gene>
    <name evidence="1" type="ORF">S01H4_31371</name>
</gene>
<dbReference type="EMBL" id="BART01016289">
    <property type="protein sequence ID" value="GAG79827.1"/>
    <property type="molecule type" value="Genomic_DNA"/>
</dbReference>
<comment type="caution">
    <text evidence="1">The sequence shown here is derived from an EMBL/GenBank/DDBJ whole genome shotgun (WGS) entry which is preliminary data.</text>
</comment>
<evidence type="ECO:0000313" key="1">
    <source>
        <dbReference type="EMBL" id="GAG79827.1"/>
    </source>
</evidence>
<organism evidence="1">
    <name type="scientific">marine sediment metagenome</name>
    <dbReference type="NCBI Taxonomy" id="412755"/>
    <lineage>
        <taxon>unclassified sequences</taxon>
        <taxon>metagenomes</taxon>
        <taxon>ecological metagenomes</taxon>
    </lineage>
</organism>